<accession>A0A345YGT2</accession>
<evidence type="ECO:0000313" key="2">
    <source>
        <dbReference type="Proteomes" id="UP000254508"/>
    </source>
</evidence>
<evidence type="ECO:0000313" key="1">
    <source>
        <dbReference type="EMBL" id="AXK43134.1"/>
    </source>
</evidence>
<dbReference type="AlphaFoldDB" id="A0A345YGT2"/>
<dbReference type="EMBL" id="CP031357">
    <property type="protein sequence ID" value="AXK43134.1"/>
    <property type="molecule type" value="Genomic_DNA"/>
</dbReference>
<dbReference type="Proteomes" id="UP000254508">
    <property type="component" value="Chromosome"/>
</dbReference>
<sequence length="166" mass="17834">MPAKPTLVGWVKDAFDRNWLAVCRRLRKVVSTPLGCAPAVTIRSGATVADAVKALPAANLRFSPAPSRFVVPISAKPLTDPSGRIWILTELLAPSRTRVPFPAVMGRLEPFAERAVKEPREIVSEPSSPMLYSAGPTMLTSVPSSRRSWLSPASKARLPVTAVPVA</sequence>
<proteinExistence type="predicted"/>
<protein>
    <submittedName>
        <fullName evidence="1">Uncharacterized protein</fullName>
    </submittedName>
</protein>
<reference evidence="2" key="1">
    <citation type="submission" date="2018-07" db="EMBL/GenBank/DDBJ databases">
        <title>Genome sequence of Erythrobacter strain YH-07, an antagonistic bacterium isolated from Yellow Sea.</title>
        <authorList>
            <person name="Tang T."/>
            <person name="Liu Q."/>
            <person name="Sun X."/>
        </authorList>
    </citation>
    <scope>NUCLEOTIDE SEQUENCE [LARGE SCALE GENOMIC DNA]</scope>
    <source>
        <strain evidence="2">YH-07</strain>
    </source>
</reference>
<keyword evidence="2" id="KW-1185">Reference proteome</keyword>
<gene>
    <name evidence="1" type="ORF">DVR09_13110</name>
</gene>
<name>A0A345YGT2_9SPHN</name>
<organism evidence="1 2">
    <name type="scientific">Erythrobacter aureus</name>
    <dbReference type="NCBI Taxonomy" id="2182384"/>
    <lineage>
        <taxon>Bacteria</taxon>
        <taxon>Pseudomonadati</taxon>
        <taxon>Pseudomonadota</taxon>
        <taxon>Alphaproteobacteria</taxon>
        <taxon>Sphingomonadales</taxon>
        <taxon>Erythrobacteraceae</taxon>
        <taxon>Erythrobacter/Porphyrobacter group</taxon>
        <taxon>Erythrobacter</taxon>
    </lineage>
</organism>
<dbReference type="KEGG" id="err:DVR09_13110"/>